<keyword evidence="1" id="KW-1133">Transmembrane helix</keyword>
<gene>
    <name evidence="2" type="ORF">ATNIH1004_000486</name>
    <name evidence="3" type="ORF">EYZ11_002215</name>
</gene>
<organism evidence="3 4">
    <name type="scientific">Aspergillus tanneri</name>
    <dbReference type="NCBI Taxonomy" id="1220188"/>
    <lineage>
        <taxon>Eukaryota</taxon>
        <taxon>Fungi</taxon>
        <taxon>Dikarya</taxon>
        <taxon>Ascomycota</taxon>
        <taxon>Pezizomycotina</taxon>
        <taxon>Eurotiomycetes</taxon>
        <taxon>Eurotiomycetidae</taxon>
        <taxon>Eurotiales</taxon>
        <taxon>Aspergillaceae</taxon>
        <taxon>Aspergillus</taxon>
        <taxon>Aspergillus subgen. Circumdati</taxon>
    </lineage>
</organism>
<evidence type="ECO:0000313" key="3">
    <source>
        <dbReference type="EMBL" id="THC98282.1"/>
    </source>
</evidence>
<dbReference type="RefSeq" id="XP_033430957.1">
    <property type="nucleotide sequence ID" value="XM_033565200.1"/>
</dbReference>
<dbReference type="Proteomes" id="UP000308092">
    <property type="component" value="Unassembled WGS sequence"/>
</dbReference>
<dbReference type="Proteomes" id="UP000324241">
    <property type="component" value="Unassembled WGS sequence"/>
</dbReference>
<feature type="transmembrane region" description="Helical" evidence="1">
    <location>
        <begin position="311"/>
        <end position="329"/>
    </location>
</feature>
<reference evidence="2 5" key="2">
    <citation type="submission" date="2019-08" db="EMBL/GenBank/DDBJ databases">
        <title>The genome sequence of a newly discovered highly antifungal drug resistant Aspergillus species, Aspergillus tanneri NIH 1004.</title>
        <authorList>
            <person name="Mounaud S."/>
            <person name="Singh I."/>
            <person name="Joardar V."/>
            <person name="Pakala S."/>
            <person name="Pakala S."/>
            <person name="Venepally P."/>
            <person name="Chung J.K."/>
            <person name="Losada L."/>
            <person name="Nierman W.C."/>
        </authorList>
    </citation>
    <scope>NUCLEOTIDE SEQUENCE [LARGE SCALE GENOMIC DNA]</scope>
    <source>
        <strain evidence="2 5">NIH1004</strain>
    </source>
</reference>
<evidence type="ECO:0000256" key="1">
    <source>
        <dbReference type="SAM" id="Phobius"/>
    </source>
</evidence>
<dbReference type="STRING" id="1220188.A0A4S3JRD3"/>
<comment type="caution">
    <text evidence="3">The sequence shown here is derived from an EMBL/GenBank/DDBJ whole genome shotgun (WGS) entry which is preliminary data.</text>
</comment>
<evidence type="ECO:0000313" key="2">
    <source>
        <dbReference type="EMBL" id="KAA8651596.1"/>
    </source>
</evidence>
<feature type="transmembrane region" description="Helical" evidence="1">
    <location>
        <begin position="287"/>
        <end position="305"/>
    </location>
</feature>
<protein>
    <submittedName>
        <fullName evidence="3">Uncharacterized protein</fullName>
    </submittedName>
</protein>
<dbReference type="EMBL" id="SOSA01000048">
    <property type="protein sequence ID" value="THC98282.1"/>
    <property type="molecule type" value="Genomic_DNA"/>
</dbReference>
<dbReference type="OrthoDB" id="1937642at2759"/>
<keyword evidence="1" id="KW-0812">Transmembrane</keyword>
<reference evidence="3 4" key="1">
    <citation type="submission" date="2019-03" db="EMBL/GenBank/DDBJ databases">
        <title>The genome sequence of a newly discovered highly antifungal drug resistant Aspergillus species, Aspergillus tanneri NIH 1004.</title>
        <authorList>
            <person name="Mounaud S."/>
            <person name="Singh I."/>
            <person name="Joardar V."/>
            <person name="Pakala S."/>
            <person name="Pakala S."/>
            <person name="Venepally P."/>
            <person name="Hoover J."/>
            <person name="Nierman W."/>
            <person name="Chung J."/>
            <person name="Losada L."/>
        </authorList>
    </citation>
    <scope>NUCLEOTIDE SEQUENCE [LARGE SCALE GENOMIC DNA]</scope>
    <source>
        <strain evidence="3 4">NIH1004</strain>
    </source>
</reference>
<name>A0A4S3JRD3_9EURO</name>
<feature type="transmembrane region" description="Helical" evidence="1">
    <location>
        <begin position="206"/>
        <end position="225"/>
    </location>
</feature>
<proteinExistence type="predicted"/>
<evidence type="ECO:0000313" key="5">
    <source>
        <dbReference type="Proteomes" id="UP000324241"/>
    </source>
</evidence>
<feature type="transmembrane region" description="Helical" evidence="1">
    <location>
        <begin position="180"/>
        <end position="200"/>
    </location>
</feature>
<keyword evidence="1" id="KW-0472">Membrane</keyword>
<accession>A0A4S3JRD3</accession>
<dbReference type="EMBL" id="QUQM01000002">
    <property type="protein sequence ID" value="KAA8651596.1"/>
    <property type="molecule type" value="Genomic_DNA"/>
</dbReference>
<feature type="transmembrane region" description="Helical" evidence="1">
    <location>
        <begin position="59"/>
        <end position="78"/>
    </location>
</feature>
<keyword evidence="4" id="KW-1185">Reference proteome</keyword>
<dbReference type="VEuPathDB" id="FungiDB:EYZ11_002215"/>
<dbReference type="AlphaFoldDB" id="A0A4S3JRD3"/>
<sequence>MAPVSFSLFARNFNLSTTPPLFTNQLNNPTDIFSVLLILGGDVVNRAIAQLAGPRVTPVAFSFGWVAYIMTALVTVIGEHRLMPLPDSPCHVINGKTGYVRTNRSWILGRMMRDYEVWMDLRIRRHVQDMLTRRWDKMREEAERHRPGSGKMIARPKRAGLCVSVYRAERAQIGRHAYDWLWYLGLVTAGVQLGIAAIPLGVEGDWSVMLVTGAGIGLSIATGSLRQWSREKWACRGETRKTVVLTRGNGSQHAIVIVGDGKGLDLEDLAAGPGEMEDTKLSRMTQAVVTVLAVLWTLLLILAAGSTMHTWFLLAVGAVGIAENILVAGSPRMPAAYGVHLAFQEVIGEAKVMDTLFAVEKAYPHVGRSMLDTFFPGKLRSKELARWEELGQLADAMEKSLKE</sequence>
<evidence type="ECO:0000313" key="4">
    <source>
        <dbReference type="Proteomes" id="UP000308092"/>
    </source>
</evidence>
<dbReference type="GeneID" id="54323188"/>